<name>A0AAV7R0J6_PLEWA</name>
<dbReference type="AlphaFoldDB" id="A0AAV7R0J6"/>
<gene>
    <name evidence="1" type="ORF">NDU88_011508</name>
</gene>
<reference evidence="1" key="1">
    <citation type="journal article" date="2022" name="bioRxiv">
        <title>Sequencing and chromosome-scale assembly of the giantPleurodeles waltlgenome.</title>
        <authorList>
            <person name="Brown T."/>
            <person name="Elewa A."/>
            <person name="Iarovenko S."/>
            <person name="Subramanian E."/>
            <person name="Araus A.J."/>
            <person name="Petzold A."/>
            <person name="Susuki M."/>
            <person name="Suzuki K.-i.T."/>
            <person name="Hayashi T."/>
            <person name="Toyoda A."/>
            <person name="Oliveira C."/>
            <person name="Osipova E."/>
            <person name="Leigh N.D."/>
            <person name="Simon A."/>
            <person name="Yun M.H."/>
        </authorList>
    </citation>
    <scope>NUCLEOTIDE SEQUENCE</scope>
    <source>
        <strain evidence="1">20211129_DDA</strain>
        <tissue evidence="1">Liver</tissue>
    </source>
</reference>
<keyword evidence="2" id="KW-1185">Reference proteome</keyword>
<proteinExistence type="predicted"/>
<dbReference type="Proteomes" id="UP001066276">
    <property type="component" value="Chromosome 6"/>
</dbReference>
<evidence type="ECO:0000313" key="2">
    <source>
        <dbReference type="Proteomes" id="UP001066276"/>
    </source>
</evidence>
<dbReference type="EMBL" id="JANPWB010000010">
    <property type="protein sequence ID" value="KAJ1145217.1"/>
    <property type="molecule type" value="Genomic_DNA"/>
</dbReference>
<protein>
    <submittedName>
        <fullName evidence="1">Uncharacterized protein</fullName>
    </submittedName>
</protein>
<comment type="caution">
    <text evidence="1">The sequence shown here is derived from an EMBL/GenBank/DDBJ whole genome shotgun (WGS) entry which is preliminary data.</text>
</comment>
<evidence type="ECO:0000313" key="1">
    <source>
        <dbReference type="EMBL" id="KAJ1145217.1"/>
    </source>
</evidence>
<accession>A0AAV7R0J6</accession>
<organism evidence="1 2">
    <name type="scientific">Pleurodeles waltl</name>
    <name type="common">Iberian ribbed newt</name>
    <dbReference type="NCBI Taxonomy" id="8319"/>
    <lineage>
        <taxon>Eukaryota</taxon>
        <taxon>Metazoa</taxon>
        <taxon>Chordata</taxon>
        <taxon>Craniata</taxon>
        <taxon>Vertebrata</taxon>
        <taxon>Euteleostomi</taxon>
        <taxon>Amphibia</taxon>
        <taxon>Batrachia</taxon>
        <taxon>Caudata</taxon>
        <taxon>Salamandroidea</taxon>
        <taxon>Salamandridae</taxon>
        <taxon>Pleurodelinae</taxon>
        <taxon>Pleurodeles</taxon>
    </lineage>
</organism>
<sequence length="178" mass="19524">MAALSYRPEVRTRALVVPPTAAPSNLPAPEGPHVPGDRRPHFIYLPVLPGEALVVQPAPLMEDQQGCALQQRVRPPTRNISTIISTRDGLLVKTRPAHLAALLTPGLKTHSAELCIDTVAADCMLLRVDHRNLPDKVRTAEQTILKPHICNPNKGLQILKELNCVLEERAEDAEGRSR</sequence>